<feature type="domain" description="AB hydrolase-1" evidence="1">
    <location>
        <begin position="41"/>
        <end position="280"/>
    </location>
</feature>
<evidence type="ECO:0000313" key="3">
    <source>
        <dbReference type="Proteomes" id="UP000438991"/>
    </source>
</evidence>
<organism evidence="2 3">
    <name type="scientific">Rhodoplanes serenus</name>
    <dbReference type="NCBI Taxonomy" id="200615"/>
    <lineage>
        <taxon>Bacteria</taxon>
        <taxon>Pseudomonadati</taxon>
        <taxon>Pseudomonadota</taxon>
        <taxon>Alphaproteobacteria</taxon>
        <taxon>Hyphomicrobiales</taxon>
        <taxon>Nitrobacteraceae</taxon>
        <taxon>Rhodoplanes</taxon>
    </lineage>
</organism>
<dbReference type="Gene3D" id="3.40.50.1820">
    <property type="entry name" value="alpha/beta hydrolase"/>
    <property type="match status" value="1"/>
</dbReference>
<dbReference type="Pfam" id="PF12697">
    <property type="entry name" value="Abhydrolase_6"/>
    <property type="match status" value="1"/>
</dbReference>
<protein>
    <submittedName>
        <fullName evidence="2">Alpha/beta fold hydrolase</fullName>
    </submittedName>
</protein>
<dbReference type="AlphaFoldDB" id="A0A9X4XI32"/>
<evidence type="ECO:0000259" key="1">
    <source>
        <dbReference type="Pfam" id="PF12697"/>
    </source>
</evidence>
<comment type="caution">
    <text evidence="2">The sequence shown here is derived from an EMBL/GenBank/DDBJ whole genome shotgun (WGS) entry which is preliminary data.</text>
</comment>
<dbReference type="PRINTS" id="PR00111">
    <property type="entry name" value="ABHYDROLASE"/>
</dbReference>
<dbReference type="SUPFAM" id="SSF53474">
    <property type="entry name" value="alpha/beta-Hydrolases"/>
    <property type="match status" value="1"/>
</dbReference>
<dbReference type="InterPro" id="IPR000073">
    <property type="entry name" value="AB_hydrolase_1"/>
</dbReference>
<dbReference type="PANTHER" id="PTHR43798:SF5">
    <property type="entry name" value="MONOACYLGLYCEROL LIPASE ABHD6"/>
    <property type="match status" value="1"/>
</dbReference>
<proteinExistence type="predicted"/>
<dbReference type="InterPro" id="IPR029058">
    <property type="entry name" value="AB_hydrolase_fold"/>
</dbReference>
<dbReference type="EMBL" id="WNKV01000001">
    <property type="protein sequence ID" value="MTW14709.1"/>
    <property type="molecule type" value="Genomic_DNA"/>
</dbReference>
<dbReference type="PANTHER" id="PTHR43798">
    <property type="entry name" value="MONOACYLGLYCEROL LIPASE"/>
    <property type="match status" value="1"/>
</dbReference>
<dbReference type="Proteomes" id="UP000438991">
    <property type="component" value="Unassembled WGS sequence"/>
</dbReference>
<dbReference type="GO" id="GO:0046464">
    <property type="term" value="P:acylglycerol catabolic process"/>
    <property type="evidence" value="ECO:0007669"/>
    <property type="project" value="TreeGrafter"/>
</dbReference>
<sequence>MGDHLVWERDGRDWPNRAASRFVSAGGIDWHVQDLGDGPVLLLLHGTGAATHSWRDLAPRLAEGFRVIAPDLPGHGFTRIADDSSLSLPGMAAAVHALVQALGVRPALAAGHSAGAAVLIRMTLDRLIAPRGLVSINGALMPFRGVAGHTFAPIARLLAGTTLTARLFAWRAENKGLVRGILNSTGSQVEPVGEELYGRLARNPGHVHAALAMMANWDLGPLTADLPHLATPLLLIAGGRDGTVPPDESFQARDLVPGARVVCLRTLGHLAHEEKPAEIAGLVDEFWREVAGKEWQS</sequence>
<dbReference type="NCBIfam" id="TIGR03056">
    <property type="entry name" value="bchO_mg_che_rel"/>
    <property type="match status" value="1"/>
</dbReference>
<reference evidence="2 3" key="1">
    <citation type="submission" date="2019-11" db="EMBL/GenBank/DDBJ databases">
        <title>Whole-genome sequence of Rhodoplanes serenus DSM 18633, type strain.</title>
        <authorList>
            <person name="Kyndt J.A."/>
            <person name="Meyer T.E."/>
        </authorList>
    </citation>
    <scope>NUCLEOTIDE SEQUENCE [LARGE SCALE GENOMIC DNA]</scope>
    <source>
        <strain evidence="2 3">DSM 18633</strain>
    </source>
</reference>
<dbReference type="InterPro" id="IPR050266">
    <property type="entry name" value="AB_hydrolase_sf"/>
</dbReference>
<dbReference type="RefSeq" id="WP_155478240.1">
    <property type="nucleotide sequence ID" value="NZ_WNKV01000001.1"/>
</dbReference>
<gene>
    <name evidence="2" type="ORF">GJ689_00570</name>
</gene>
<keyword evidence="2" id="KW-0378">Hydrolase</keyword>
<name>A0A9X4XI32_9BRAD</name>
<dbReference type="GO" id="GO:0016020">
    <property type="term" value="C:membrane"/>
    <property type="evidence" value="ECO:0007669"/>
    <property type="project" value="TreeGrafter"/>
</dbReference>
<dbReference type="InterPro" id="IPR017497">
    <property type="entry name" value="BchO"/>
</dbReference>
<dbReference type="GO" id="GO:0047372">
    <property type="term" value="F:monoacylglycerol lipase activity"/>
    <property type="evidence" value="ECO:0007669"/>
    <property type="project" value="TreeGrafter"/>
</dbReference>
<evidence type="ECO:0000313" key="2">
    <source>
        <dbReference type="EMBL" id="MTW14709.1"/>
    </source>
</evidence>
<accession>A0A9X4XI32</accession>